<evidence type="ECO:0000313" key="2">
    <source>
        <dbReference type="Proteomes" id="UP000184000"/>
    </source>
</evidence>
<sequence length="84" mass="9275">MPFRSADDAHAVLKYLPEQGLANRCQVNKIHGTSCRFGNIRDVSAGQPSWLRRTDSQVHVAITVRSASGNRTKNVGQPDVRMLS</sequence>
<accession>A0A1M5NB15</accession>
<protein>
    <submittedName>
        <fullName evidence="1">Uncharacterized protein</fullName>
    </submittedName>
</protein>
<dbReference type="AlphaFoldDB" id="A0A1M5NB15"/>
<reference evidence="1 2" key="1">
    <citation type="submission" date="2016-11" db="EMBL/GenBank/DDBJ databases">
        <authorList>
            <person name="Jaros S."/>
            <person name="Januszkiewicz K."/>
            <person name="Wedrychowicz H."/>
        </authorList>
    </citation>
    <scope>NUCLEOTIDE SEQUENCE [LARGE SCALE GENOMIC DNA]</scope>
    <source>
        <strain evidence="1 2">DSM 18231</strain>
    </source>
</reference>
<organism evidence="1 2">
    <name type="scientific">Stutzerimonas xanthomarina DSM 18231</name>
    <dbReference type="NCBI Taxonomy" id="1403346"/>
    <lineage>
        <taxon>Bacteria</taxon>
        <taxon>Pseudomonadati</taxon>
        <taxon>Pseudomonadota</taxon>
        <taxon>Gammaproteobacteria</taxon>
        <taxon>Pseudomonadales</taxon>
        <taxon>Pseudomonadaceae</taxon>
        <taxon>Stutzerimonas</taxon>
    </lineage>
</organism>
<proteinExistence type="predicted"/>
<name>A0A1M5NB15_9GAMM</name>
<evidence type="ECO:0000313" key="1">
    <source>
        <dbReference type="EMBL" id="SHG86806.1"/>
    </source>
</evidence>
<dbReference type="Proteomes" id="UP000184000">
    <property type="component" value="Unassembled WGS sequence"/>
</dbReference>
<dbReference type="EMBL" id="FQXA01000002">
    <property type="protein sequence ID" value="SHG86806.1"/>
    <property type="molecule type" value="Genomic_DNA"/>
</dbReference>
<gene>
    <name evidence="1" type="ORF">SAMN02744645_1777</name>
</gene>